<gene>
    <name evidence="7 9" type="primary">tadA</name>
    <name evidence="9" type="ordered locus">DNO_0579</name>
</gene>
<protein>
    <recommendedName>
        <fullName evidence="7">tRNA-specific adenosine deaminase</fullName>
        <ecNumber evidence="7">3.5.4.33</ecNumber>
    </recommendedName>
</protein>
<dbReference type="Gene3D" id="3.40.140.10">
    <property type="entry name" value="Cytidine Deaminase, domain 2"/>
    <property type="match status" value="1"/>
</dbReference>
<dbReference type="HOGENOM" id="CLU_025810_3_0_6"/>
<dbReference type="EC" id="3.5.4.33" evidence="7"/>
<evidence type="ECO:0000256" key="2">
    <source>
        <dbReference type="ARBA" id="ARBA00022694"/>
    </source>
</evidence>
<keyword evidence="10" id="KW-1185">Reference proteome</keyword>
<dbReference type="eggNOG" id="COG0590">
    <property type="taxonomic scope" value="Bacteria"/>
</dbReference>
<dbReference type="GO" id="GO:0052717">
    <property type="term" value="F:tRNA-specific adenosine-34 deaminase activity"/>
    <property type="evidence" value="ECO:0007669"/>
    <property type="project" value="UniProtKB-UniRule"/>
</dbReference>
<dbReference type="Pfam" id="PF14437">
    <property type="entry name" value="MafB19-deam"/>
    <property type="match status" value="1"/>
</dbReference>
<feature type="binding site" evidence="7">
    <location>
        <position position="82"/>
    </location>
    <ligand>
        <name>Zn(2+)</name>
        <dbReference type="ChEBI" id="CHEBI:29105"/>
        <note>catalytic</note>
    </ligand>
</feature>
<comment type="cofactor">
    <cofactor evidence="7">
        <name>Zn(2+)</name>
        <dbReference type="ChEBI" id="CHEBI:29105"/>
    </cofactor>
    <text evidence="7">Binds 1 zinc ion per subunit.</text>
</comment>
<comment type="function">
    <text evidence="7">Catalyzes the deamination of adenosine to inosine at the wobble position 34 of tRNA(Arg2).</text>
</comment>
<dbReference type="SUPFAM" id="SSF53927">
    <property type="entry name" value="Cytidine deaminase-like"/>
    <property type="match status" value="1"/>
</dbReference>
<evidence type="ECO:0000256" key="3">
    <source>
        <dbReference type="ARBA" id="ARBA00022723"/>
    </source>
</evidence>
<dbReference type="PROSITE" id="PS51747">
    <property type="entry name" value="CYT_DCMP_DEAMINASES_2"/>
    <property type="match status" value="1"/>
</dbReference>
<keyword evidence="2 7" id="KW-0819">tRNA processing</keyword>
<reference evidence="9 10" key="1">
    <citation type="journal article" date="2007" name="Nat. Biotechnol.">
        <title>Genome sequence and identification of candidate vaccine antigens from the animal pathogen Dichelobacter nodosus.</title>
        <authorList>
            <person name="Myers G.S."/>
            <person name="Parker D."/>
            <person name="Al-Hasani K."/>
            <person name="Kennan R.M."/>
            <person name="Seemann T."/>
            <person name="Ren Q."/>
            <person name="Badger J.H."/>
            <person name="Selengut J.D."/>
            <person name="Deboy R.T."/>
            <person name="Tettelin H."/>
            <person name="Boyce J.D."/>
            <person name="McCarl V.P."/>
            <person name="Han X."/>
            <person name="Nelson W.C."/>
            <person name="Madupu R."/>
            <person name="Mohamoud Y."/>
            <person name="Holley T."/>
            <person name="Fedorova N."/>
            <person name="Khouri H."/>
            <person name="Bottomley S.P."/>
            <person name="Whittington R.J."/>
            <person name="Adler B."/>
            <person name="Songer J.G."/>
            <person name="Rood J.I."/>
            <person name="Paulsen I.T."/>
        </authorList>
    </citation>
    <scope>NUCLEOTIDE SEQUENCE [LARGE SCALE GENOMIC DNA]</scope>
    <source>
        <strain evidence="9 10">VCS1703A</strain>
    </source>
</reference>
<evidence type="ECO:0000256" key="1">
    <source>
        <dbReference type="ARBA" id="ARBA00011738"/>
    </source>
</evidence>
<comment type="similarity">
    <text evidence="7">Belongs to the cytidine and deoxycytidylate deaminase family.</text>
</comment>
<dbReference type="EMBL" id="CP000513">
    <property type="protein sequence ID" value="ABQ13913.1"/>
    <property type="molecule type" value="Genomic_DNA"/>
</dbReference>
<proteinExistence type="inferred from homology"/>
<feature type="binding site" evidence="7">
    <location>
        <position position="52"/>
    </location>
    <ligand>
        <name>Zn(2+)</name>
        <dbReference type="ChEBI" id="CHEBI:29105"/>
        <note>catalytic</note>
    </ligand>
</feature>
<dbReference type="FunFam" id="3.40.140.10:FF:000005">
    <property type="entry name" value="tRNA-specific adenosine deaminase"/>
    <property type="match status" value="1"/>
</dbReference>
<dbReference type="Proteomes" id="UP000000248">
    <property type="component" value="Chromosome"/>
</dbReference>
<feature type="binding site" evidence="7">
    <location>
        <position position="85"/>
    </location>
    <ligand>
        <name>Zn(2+)</name>
        <dbReference type="ChEBI" id="CHEBI:29105"/>
        <note>catalytic</note>
    </ligand>
</feature>
<dbReference type="PANTHER" id="PTHR11079:SF202">
    <property type="entry name" value="TRNA-SPECIFIC ADENOSINE DEAMINASE"/>
    <property type="match status" value="1"/>
</dbReference>
<comment type="catalytic activity">
    <reaction evidence="6 7">
        <text>adenosine(34) in tRNA + H2O + H(+) = inosine(34) in tRNA + NH4(+)</text>
        <dbReference type="Rhea" id="RHEA:43168"/>
        <dbReference type="Rhea" id="RHEA-COMP:10373"/>
        <dbReference type="Rhea" id="RHEA-COMP:10374"/>
        <dbReference type="ChEBI" id="CHEBI:15377"/>
        <dbReference type="ChEBI" id="CHEBI:15378"/>
        <dbReference type="ChEBI" id="CHEBI:28938"/>
        <dbReference type="ChEBI" id="CHEBI:74411"/>
        <dbReference type="ChEBI" id="CHEBI:82852"/>
        <dbReference type="EC" id="3.5.4.33"/>
    </reaction>
</comment>
<evidence type="ECO:0000256" key="5">
    <source>
        <dbReference type="ARBA" id="ARBA00022833"/>
    </source>
</evidence>
<feature type="domain" description="CMP/dCMP-type deaminase" evidence="8">
    <location>
        <begin position="1"/>
        <end position="111"/>
    </location>
</feature>
<feature type="active site" description="Proton donor" evidence="7">
    <location>
        <position position="54"/>
    </location>
</feature>
<dbReference type="AlphaFoldDB" id="A5EVF7"/>
<evidence type="ECO:0000259" key="8">
    <source>
        <dbReference type="PROSITE" id="PS51747"/>
    </source>
</evidence>
<dbReference type="GO" id="GO:0008270">
    <property type="term" value="F:zinc ion binding"/>
    <property type="evidence" value="ECO:0007669"/>
    <property type="project" value="UniProtKB-UniRule"/>
</dbReference>
<evidence type="ECO:0000256" key="7">
    <source>
        <dbReference type="HAMAP-Rule" id="MF_00972"/>
    </source>
</evidence>
<accession>A5EVF7</accession>
<organism evidence="9 10">
    <name type="scientific">Dichelobacter nodosus (strain VCS1703A)</name>
    <dbReference type="NCBI Taxonomy" id="246195"/>
    <lineage>
        <taxon>Bacteria</taxon>
        <taxon>Pseudomonadati</taxon>
        <taxon>Pseudomonadota</taxon>
        <taxon>Gammaproteobacteria</taxon>
        <taxon>Cardiobacteriales</taxon>
        <taxon>Cardiobacteriaceae</taxon>
        <taxon>Dichelobacter</taxon>
    </lineage>
</organism>
<name>A5EVF7_DICNV</name>
<comment type="subunit">
    <text evidence="1 7">Homodimer.</text>
</comment>
<dbReference type="NCBIfam" id="NF008113">
    <property type="entry name" value="PRK10860.1"/>
    <property type="match status" value="1"/>
</dbReference>
<dbReference type="InterPro" id="IPR058535">
    <property type="entry name" value="MafB19-deam"/>
</dbReference>
<dbReference type="STRING" id="246195.DNO_0579"/>
<keyword evidence="4 7" id="KW-0378">Hydrolase</keyword>
<sequence>MNDVDFMRLALEQAQLAAEIGEIPIGAVLVYQQQVIAANFNRTISACDPSAHSEILVLREGAQRIKNYRLTEMALYVTVEPCVMCVGALIHARIEKLVFGAYNARGGACGSSFDLTRHAQLNHHINEVKGGVLAAECQLLLQQFFQKRRSRLGAEDA</sequence>
<dbReference type="InterPro" id="IPR028883">
    <property type="entry name" value="tRNA_aden_deaminase"/>
</dbReference>
<dbReference type="InterPro" id="IPR016193">
    <property type="entry name" value="Cytidine_deaminase-like"/>
</dbReference>
<dbReference type="HAMAP" id="MF_00972">
    <property type="entry name" value="tRNA_aden_deaminase"/>
    <property type="match status" value="1"/>
</dbReference>
<evidence type="ECO:0000313" key="9">
    <source>
        <dbReference type="EMBL" id="ABQ13913.1"/>
    </source>
</evidence>
<evidence type="ECO:0000256" key="6">
    <source>
        <dbReference type="ARBA" id="ARBA00048045"/>
    </source>
</evidence>
<dbReference type="GO" id="GO:0002100">
    <property type="term" value="P:tRNA wobble adenosine to inosine editing"/>
    <property type="evidence" value="ECO:0007669"/>
    <property type="project" value="UniProtKB-UniRule"/>
</dbReference>
<dbReference type="InterPro" id="IPR002125">
    <property type="entry name" value="CMP_dCMP_dom"/>
</dbReference>
<dbReference type="PANTHER" id="PTHR11079">
    <property type="entry name" value="CYTOSINE DEAMINASE FAMILY MEMBER"/>
    <property type="match status" value="1"/>
</dbReference>
<dbReference type="CDD" id="cd01285">
    <property type="entry name" value="nucleoside_deaminase"/>
    <property type="match status" value="1"/>
</dbReference>
<dbReference type="RefSeq" id="WP_012030913.1">
    <property type="nucleotide sequence ID" value="NC_009446.1"/>
</dbReference>
<keyword evidence="3 7" id="KW-0479">Metal-binding</keyword>
<evidence type="ECO:0000256" key="4">
    <source>
        <dbReference type="ARBA" id="ARBA00022801"/>
    </source>
</evidence>
<keyword evidence="5 7" id="KW-0862">Zinc</keyword>
<dbReference type="KEGG" id="dno:DNO_0579"/>
<evidence type="ECO:0000313" key="10">
    <source>
        <dbReference type="Proteomes" id="UP000000248"/>
    </source>
</evidence>